<gene>
    <name evidence="2" type="ORF">SAMN05216600_102416</name>
</gene>
<sequence length="243" mass="25995">MSRWRAARWWALTLPLLPVLIPLALVTRRQALRLPAAAGARQGAVGTEHPGRPLRVLLVGESPVVGVGVEQLDDALAAQLARALAERLQRPVLWQLCGENGLTAGQAVSRLLPEAQGIAADWVVLVFGVNDSTQLTSIDAWRQALLCLCQALGQGGQQVALTAVPPLQHFRALPWLLRQVLGARARLLDAVAREVALSEAAQHLALELPFQGDYLALDGFHPSAAGYRAWAQGLAAQLALPEA</sequence>
<evidence type="ECO:0000313" key="2">
    <source>
        <dbReference type="EMBL" id="SEP96353.1"/>
    </source>
</evidence>
<proteinExistence type="predicted"/>
<accession>A0ABY1B5M7</accession>
<dbReference type="Gene3D" id="3.40.50.1110">
    <property type="entry name" value="SGNH hydrolase"/>
    <property type="match status" value="1"/>
</dbReference>
<organism evidence="2 3">
    <name type="scientific">Pseudomonas cuatrocienegasensis</name>
    <dbReference type="NCBI Taxonomy" id="543360"/>
    <lineage>
        <taxon>Bacteria</taxon>
        <taxon>Pseudomonadati</taxon>
        <taxon>Pseudomonadota</taxon>
        <taxon>Gammaproteobacteria</taxon>
        <taxon>Pseudomonadales</taxon>
        <taxon>Pseudomonadaceae</taxon>
        <taxon>Pseudomonas</taxon>
    </lineage>
</organism>
<comment type="caution">
    <text evidence="2">The sequence shown here is derived from an EMBL/GenBank/DDBJ whole genome shotgun (WGS) entry which is preliminary data.</text>
</comment>
<dbReference type="Proteomes" id="UP000198512">
    <property type="component" value="Unassembled WGS sequence"/>
</dbReference>
<reference evidence="2 3" key="1">
    <citation type="submission" date="2016-10" db="EMBL/GenBank/DDBJ databases">
        <authorList>
            <person name="Varghese N."/>
            <person name="Submissions S."/>
        </authorList>
    </citation>
    <scope>NUCLEOTIDE SEQUENCE [LARGE SCALE GENOMIC DNA]</scope>
    <source>
        <strain evidence="2 3">CIP 109853</strain>
    </source>
</reference>
<dbReference type="EMBL" id="FOFP01000002">
    <property type="protein sequence ID" value="SEP96353.1"/>
    <property type="molecule type" value="Genomic_DNA"/>
</dbReference>
<dbReference type="RefSeq" id="WP_069516167.1">
    <property type="nucleotide sequence ID" value="NZ_FOFP01000002.1"/>
</dbReference>
<feature type="domain" description="SGNH hydrolase-type esterase" evidence="1">
    <location>
        <begin position="59"/>
        <end position="229"/>
    </location>
</feature>
<evidence type="ECO:0000259" key="1">
    <source>
        <dbReference type="Pfam" id="PF13472"/>
    </source>
</evidence>
<keyword evidence="3" id="KW-1185">Reference proteome</keyword>
<dbReference type="CDD" id="cd01836">
    <property type="entry name" value="FeeA_FeeB_like"/>
    <property type="match status" value="1"/>
</dbReference>
<dbReference type="SUPFAM" id="SSF52266">
    <property type="entry name" value="SGNH hydrolase"/>
    <property type="match status" value="1"/>
</dbReference>
<dbReference type="Pfam" id="PF13472">
    <property type="entry name" value="Lipase_GDSL_2"/>
    <property type="match status" value="1"/>
</dbReference>
<dbReference type="InterPro" id="IPR036514">
    <property type="entry name" value="SGNH_hydro_sf"/>
</dbReference>
<protein>
    <submittedName>
        <fullName evidence="2">Lysophospholipase L1</fullName>
    </submittedName>
</protein>
<dbReference type="InterPro" id="IPR013830">
    <property type="entry name" value="SGNH_hydro"/>
</dbReference>
<evidence type="ECO:0000313" key="3">
    <source>
        <dbReference type="Proteomes" id="UP000198512"/>
    </source>
</evidence>
<name>A0ABY1B5M7_9PSED</name>